<sequence length="143" mass="16591">MKLEASATSMNHFTQMGKPGKPTEPFKLFTLAGEARADEELSETTHTRRKKWWYAFANIMRQLATVTEEGRVSLMGPAERKAYKKECRLYSHLTGDAMISQWKWDRPGRPPPDPREKKKQSRQGVRRVEATAIRERETGELKR</sequence>
<gene>
    <name evidence="2" type="ORF">Cvel_22360</name>
</gene>
<accession>A0A0G4GKV0</accession>
<feature type="compositionally biased region" description="Basic and acidic residues" evidence="1">
    <location>
        <begin position="126"/>
        <end position="143"/>
    </location>
</feature>
<feature type="region of interest" description="Disordered" evidence="1">
    <location>
        <begin position="101"/>
        <end position="143"/>
    </location>
</feature>
<protein>
    <submittedName>
        <fullName evidence="2">Uncharacterized protein</fullName>
    </submittedName>
</protein>
<dbReference type="PhylomeDB" id="A0A0G4GKV0"/>
<name>A0A0G4GKV0_9ALVE</name>
<reference evidence="2" key="1">
    <citation type="submission" date="2014-11" db="EMBL/GenBank/DDBJ databases">
        <authorList>
            <person name="Otto D Thomas"/>
            <person name="Naeem Raeece"/>
        </authorList>
    </citation>
    <scope>NUCLEOTIDE SEQUENCE</scope>
</reference>
<organism evidence="2">
    <name type="scientific">Chromera velia CCMP2878</name>
    <dbReference type="NCBI Taxonomy" id="1169474"/>
    <lineage>
        <taxon>Eukaryota</taxon>
        <taxon>Sar</taxon>
        <taxon>Alveolata</taxon>
        <taxon>Colpodellida</taxon>
        <taxon>Chromeraceae</taxon>
        <taxon>Chromera</taxon>
    </lineage>
</organism>
<evidence type="ECO:0000256" key="1">
    <source>
        <dbReference type="SAM" id="MobiDB-lite"/>
    </source>
</evidence>
<feature type="compositionally biased region" description="Polar residues" evidence="1">
    <location>
        <begin position="1"/>
        <end position="14"/>
    </location>
</feature>
<dbReference type="EMBL" id="CDMZ01001315">
    <property type="protein sequence ID" value="CEM30664.1"/>
    <property type="molecule type" value="Genomic_DNA"/>
</dbReference>
<evidence type="ECO:0000313" key="2">
    <source>
        <dbReference type="EMBL" id="CEM30664.1"/>
    </source>
</evidence>
<feature type="region of interest" description="Disordered" evidence="1">
    <location>
        <begin position="1"/>
        <end position="23"/>
    </location>
</feature>
<feature type="compositionally biased region" description="Basic and acidic residues" evidence="1">
    <location>
        <begin position="103"/>
        <end position="116"/>
    </location>
</feature>
<dbReference type="VEuPathDB" id="CryptoDB:Cvel_22360"/>
<dbReference type="AlphaFoldDB" id="A0A0G4GKV0"/>
<proteinExistence type="predicted"/>